<proteinExistence type="predicted"/>
<name>A0ABP9YZ84_9FUNG</name>
<organism evidence="1 2">
    <name type="scientific">Mucor flavus</name>
    <dbReference type="NCBI Taxonomy" id="439312"/>
    <lineage>
        <taxon>Eukaryota</taxon>
        <taxon>Fungi</taxon>
        <taxon>Fungi incertae sedis</taxon>
        <taxon>Mucoromycota</taxon>
        <taxon>Mucoromycotina</taxon>
        <taxon>Mucoromycetes</taxon>
        <taxon>Mucorales</taxon>
        <taxon>Mucorineae</taxon>
        <taxon>Mucoraceae</taxon>
        <taxon>Mucor</taxon>
    </lineage>
</organism>
<keyword evidence="2" id="KW-1185">Reference proteome</keyword>
<evidence type="ECO:0000313" key="1">
    <source>
        <dbReference type="EMBL" id="GAA5812174.1"/>
    </source>
</evidence>
<dbReference type="SUPFAM" id="SSF52540">
    <property type="entry name" value="P-loop containing nucleoside triphosphate hydrolases"/>
    <property type="match status" value="1"/>
</dbReference>
<dbReference type="EMBL" id="BAABUK010000012">
    <property type="protein sequence ID" value="GAA5812174.1"/>
    <property type="molecule type" value="Genomic_DNA"/>
</dbReference>
<dbReference type="Gene3D" id="3.40.50.300">
    <property type="entry name" value="P-loop containing nucleotide triphosphate hydrolases"/>
    <property type="match status" value="1"/>
</dbReference>
<protein>
    <recommendedName>
        <fullName evidence="3">Centromere protein M</fullName>
    </recommendedName>
</protein>
<dbReference type="Pfam" id="PF11111">
    <property type="entry name" value="CENP-M"/>
    <property type="match status" value="1"/>
</dbReference>
<comment type="caution">
    <text evidence="1">The sequence shown here is derived from an EMBL/GenBank/DDBJ whole genome shotgun (WGS) entry which is preliminary data.</text>
</comment>
<gene>
    <name evidence="1" type="ORF">MFLAVUS_005624</name>
</gene>
<reference evidence="1 2" key="1">
    <citation type="submission" date="2024-04" db="EMBL/GenBank/DDBJ databases">
        <title>genome sequences of Mucor flavus KT1a and Helicostylum pulchrum KT1b strains isolated from the surface of a dry-aged beef.</title>
        <authorList>
            <person name="Toyotome T."/>
            <person name="Hosono M."/>
            <person name="Torimaru M."/>
            <person name="Fukuda K."/>
            <person name="Mikami N."/>
        </authorList>
    </citation>
    <scope>NUCLEOTIDE SEQUENCE [LARGE SCALE GENOMIC DNA]</scope>
    <source>
        <strain evidence="1 2">KT1a</strain>
    </source>
</reference>
<dbReference type="InterPro" id="IPR020987">
    <property type="entry name" value="Centromere_Cenp-M"/>
</dbReference>
<dbReference type="Proteomes" id="UP001473302">
    <property type="component" value="Unassembled WGS sequence"/>
</dbReference>
<sequence>MLRPQYTRRPFELMLIGPPLSGKRTLSRQFLKCRDVFFSISNVAENVPKRQIPRVDYILIMVDMTNRECLNVLAMALSQIKSTYLTHKLAVVVTKADIPNRWSIEKSEIEQMIAPYTDLQLFYINLTNATEKKAIADQITRLIKINTLQYQNLDIDYIKSQEFYAEDPEQE</sequence>
<accession>A0ABP9YZ84</accession>
<evidence type="ECO:0000313" key="2">
    <source>
        <dbReference type="Proteomes" id="UP001473302"/>
    </source>
</evidence>
<evidence type="ECO:0008006" key="3">
    <source>
        <dbReference type="Google" id="ProtNLM"/>
    </source>
</evidence>
<dbReference type="InterPro" id="IPR027417">
    <property type="entry name" value="P-loop_NTPase"/>
</dbReference>